<accession>A0ABX1JJE4</accession>
<sequence>MEPLDHTNTLPLSIAQVDSTVYLEPGLAAAVAMKQSSRGLADQEQLLAAVVARAGEVEAAEWALDQAKAACDAQIAAALSSGLPADKVAAAAGVCASVLTQLTAQSPLPVES</sequence>
<evidence type="ECO:0000313" key="1">
    <source>
        <dbReference type="EMBL" id="NKX49435.1"/>
    </source>
</evidence>
<name>A0ABX1JJE4_9MICC</name>
<protein>
    <submittedName>
        <fullName evidence="1">Uncharacterized protein</fullName>
    </submittedName>
</protein>
<dbReference type="Proteomes" id="UP000523795">
    <property type="component" value="Unassembled WGS sequence"/>
</dbReference>
<proteinExistence type="predicted"/>
<comment type="caution">
    <text evidence="1">The sequence shown here is derived from an EMBL/GenBank/DDBJ whole genome shotgun (WGS) entry which is preliminary data.</text>
</comment>
<evidence type="ECO:0000313" key="2">
    <source>
        <dbReference type="Proteomes" id="UP000523795"/>
    </source>
</evidence>
<keyword evidence="2" id="KW-1185">Reference proteome</keyword>
<organism evidence="1 2">
    <name type="scientific">Arthrobacter deserti</name>
    <dbReference type="NCBI Taxonomy" id="1742687"/>
    <lineage>
        <taxon>Bacteria</taxon>
        <taxon>Bacillati</taxon>
        <taxon>Actinomycetota</taxon>
        <taxon>Actinomycetes</taxon>
        <taxon>Micrococcales</taxon>
        <taxon>Micrococcaceae</taxon>
        <taxon>Arthrobacter</taxon>
    </lineage>
</organism>
<reference evidence="1 2" key="1">
    <citation type="submission" date="2020-04" db="EMBL/GenBank/DDBJ databases">
        <authorList>
            <person name="Liu S."/>
        </authorList>
    </citation>
    <scope>NUCLEOTIDE SEQUENCE [LARGE SCALE GENOMIC DNA]</scope>
    <source>
        <strain evidence="1 2">CGMCC 1.15091</strain>
    </source>
</reference>
<dbReference type="EMBL" id="JAAZSR010000017">
    <property type="protein sequence ID" value="NKX49435.1"/>
    <property type="molecule type" value="Genomic_DNA"/>
</dbReference>
<gene>
    <name evidence="1" type="ORF">HER39_02330</name>
</gene>